<dbReference type="InterPro" id="IPR023772">
    <property type="entry name" value="DNA-bd_HTH_TetR-type_CS"/>
</dbReference>
<dbReference type="PROSITE" id="PS50977">
    <property type="entry name" value="HTH_TETR_2"/>
    <property type="match status" value="1"/>
</dbReference>
<dbReference type="Pfam" id="PF22604">
    <property type="entry name" value="TetR_HI_0893_C"/>
    <property type="match status" value="1"/>
</dbReference>
<dbReference type="PRINTS" id="PR00455">
    <property type="entry name" value="HTHTETR"/>
</dbReference>
<dbReference type="InterPro" id="IPR050109">
    <property type="entry name" value="HTH-type_TetR-like_transc_reg"/>
</dbReference>
<comment type="caution">
    <text evidence="4">The sequence shown here is derived from an EMBL/GenBank/DDBJ whole genome shotgun (WGS) entry which is preliminary data.</text>
</comment>
<dbReference type="InterPro" id="IPR054422">
    <property type="entry name" value="TetR-like_HI_0893_C"/>
</dbReference>
<dbReference type="STRING" id="869213.GCA_000517085_01199"/>
<dbReference type="PANTHER" id="PTHR30055">
    <property type="entry name" value="HTH-TYPE TRANSCRIPTIONAL REGULATOR RUTR"/>
    <property type="match status" value="1"/>
</dbReference>
<organism evidence="4 5">
    <name type="scientific">Saccharicrinis fermentans DSM 9555 = JCM 21142</name>
    <dbReference type="NCBI Taxonomy" id="869213"/>
    <lineage>
        <taxon>Bacteria</taxon>
        <taxon>Pseudomonadati</taxon>
        <taxon>Bacteroidota</taxon>
        <taxon>Bacteroidia</taxon>
        <taxon>Marinilabiliales</taxon>
        <taxon>Marinilabiliaceae</taxon>
        <taxon>Saccharicrinis</taxon>
    </lineage>
</organism>
<dbReference type="eggNOG" id="COG1309">
    <property type="taxonomic scope" value="Bacteria"/>
</dbReference>
<sequence length="193" mass="22301">MMAKLQKSIDKQRALLEATLNLINNGGIQEASMAKIAKLARVSPATIYLYFENKRDLVNKLYLEVKGSFTEKAFEGYEVKNPVKKSFEQIWFNMAAFKLRHKEKASFLSQCDNIPLIDEQTRQEGLKHLQPLFDLWLRGQKEGIIKSFSPHLLYAYTIYPMAFLMNAQCRGTFQINKKVLQEAFQAAWDSIKV</sequence>
<evidence type="ECO:0000256" key="2">
    <source>
        <dbReference type="PROSITE-ProRule" id="PRU00335"/>
    </source>
</evidence>
<feature type="domain" description="HTH tetR-type" evidence="3">
    <location>
        <begin position="9"/>
        <end position="69"/>
    </location>
</feature>
<reference evidence="4 5" key="1">
    <citation type="journal article" date="2014" name="Genome Announc.">
        <title>Draft Genome Sequence of Cytophaga fermentans JCM 21142T, a Facultative Anaerobe Isolated from Marine Mud.</title>
        <authorList>
            <person name="Starns D."/>
            <person name="Oshima K."/>
            <person name="Suda W."/>
            <person name="Iino T."/>
            <person name="Yuki M."/>
            <person name="Inoue J."/>
            <person name="Kitamura K."/>
            <person name="Iida T."/>
            <person name="Darby A."/>
            <person name="Hattori M."/>
            <person name="Ohkuma M."/>
        </authorList>
    </citation>
    <scope>NUCLEOTIDE SEQUENCE [LARGE SCALE GENOMIC DNA]</scope>
    <source>
        <strain evidence="4 5">JCM 21142</strain>
    </source>
</reference>
<protein>
    <submittedName>
        <fullName evidence="4">HTH-type transcriptional repressor Bm3R1</fullName>
    </submittedName>
</protein>
<keyword evidence="1 2" id="KW-0238">DNA-binding</keyword>
<dbReference type="EMBL" id="BAMD01000008">
    <property type="protein sequence ID" value="GAF02322.1"/>
    <property type="molecule type" value="Genomic_DNA"/>
</dbReference>
<evidence type="ECO:0000313" key="4">
    <source>
        <dbReference type="EMBL" id="GAF02322.1"/>
    </source>
</evidence>
<dbReference type="InterPro" id="IPR009057">
    <property type="entry name" value="Homeodomain-like_sf"/>
</dbReference>
<dbReference type="RefSeq" id="WP_200871242.1">
    <property type="nucleotide sequence ID" value="NZ_BAMD01000008.1"/>
</dbReference>
<evidence type="ECO:0000313" key="5">
    <source>
        <dbReference type="Proteomes" id="UP000019402"/>
    </source>
</evidence>
<name>W7Y2V5_9BACT</name>
<evidence type="ECO:0000259" key="3">
    <source>
        <dbReference type="PROSITE" id="PS50977"/>
    </source>
</evidence>
<dbReference type="Proteomes" id="UP000019402">
    <property type="component" value="Unassembled WGS sequence"/>
</dbReference>
<dbReference type="Pfam" id="PF00440">
    <property type="entry name" value="TetR_N"/>
    <property type="match status" value="1"/>
</dbReference>
<gene>
    <name evidence="4" type="ORF">JCM21142_3956</name>
</gene>
<proteinExistence type="predicted"/>
<evidence type="ECO:0000256" key="1">
    <source>
        <dbReference type="ARBA" id="ARBA00023125"/>
    </source>
</evidence>
<dbReference type="SUPFAM" id="SSF46689">
    <property type="entry name" value="Homeodomain-like"/>
    <property type="match status" value="1"/>
</dbReference>
<dbReference type="AlphaFoldDB" id="W7Y2V5"/>
<dbReference type="GO" id="GO:0003677">
    <property type="term" value="F:DNA binding"/>
    <property type="evidence" value="ECO:0007669"/>
    <property type="project" value="UniProtKB-UniRule"/>
</dbReference>
<dbReference type="PROSITE" id="PS01081">
    <property type="entry name" value="HTH_TETR_1"/>
    <property type="match status" value="1"/>
</dbReference>
<keyword evidence="5" id="KW-1185">Reference proteome</keyword>
<feature type="DNA-binding region" description="H-T-H motif" evidence="2">
    <location>
        <begin position="32"/>
        <end position="51"/>
    </location>
</feature>
<dbReference type="Gene3D" id="1.10.357.10">
    <property type="entry name" value="Tetracycline Repressor, domain 2"/>
    <property type="match status" value="1"/>
</dbReference>
<accession>W7Y2V5</accession>
<dbReference type="InterPro" id="IPR001647">
    <property type="entry name" value="HTH_TetR"/>
</dbReference>